<name>A0A8H7K9Q8_BIOOC</name>
<sequence>MALHSQFHMPGTFQSDGVHPDIFRTPAKSPCSASSSGYLPSRAGIEEETSTKRKRHHGDGYSARIRTQSQSLAQTATARFNNPFLAATHPEPRTYTLAGHIHTPTTEYNDGNTPMADSVYSDSDYRKMLGTKRPRDDLDANNVPVFPTQPIQQQQYLDQQQQLAQSQGWGAFAFSTLGDVVGRLWQFCKAGSFKGFHAGGGRGYEMNGQADEIVPMTPNEPNNFQHQAEHLFDARFSRATARDYADNNSDADSRSSSPAAPAAKRRQTGPADELNRNWVMIGKSGTPASTPRASIRTQQRQTPRNRNHGPSAATGRRISTPTSRRSTIGLGPLNTAVPTLAESRPASTASYASPRSPSPTKIPNPTPSASFSIPRNHSSRRPRSQTGVVVTTPSHRRTNSAASIASPRGTSFNQGANGSPRLTVEARQLAARRKQEDDETDFRIEAFNKQLQDMIRQGKEALGTTIEVEGDGDCGGGGGWEDYP</sequence>
<feature type="compositionally biased region" description="Pro residues" evidence="1">
    <location>
        <begin position="356"/>
        <end position="366"/>
    </location>
</feature>
<dbReference type="AlphaFoldDB" id="A0A8H7K9Q8"/>
<feature type="compositionally biased region" description="Low complexity" evidence="1">
    <location>
        <begin position="314"/>
        <end position="329"/>
    </location>
</feature>
<feature type="region of interest" description="Disordered" evidence="1">
    <location>
        <begin position="243"/>
        <end position="421"/>
    </location>
</feature>
<feature type="compositionally biased region" description="Polar residues" evidence="1">
    <location>
        <begin position="367"/>
        <end position="376"/>
    </location>
</feature>
<organism evidence="2 3">
    <name type="scientific">Bionectria ochroleuca</name>
    <name type="common">Gliocladium roseum</name>
    <dbReference type="NCBI Taxonomy" id="29856"/>
    <lineage>
        <taxon>Eukaryota</taxon>
        <taxon>Fungi</taxon>
        <taxon>Dikarya</taxon>
        <taxon>Ascomycota</taxon>
        <taxon>Pezizomycotina</taxon>
        <taxon>Sordariomycetes</taxon>
        <taxon>Hypocreomycetidae</taxon>
        <taxon>Hypocreales</taxon>
        <taxon>Bionectriaceae</taxon>
        <taxon>Clonostachys</taxon>
    </lineage>
</organism>
<protein>
    <submittedName>
        <fullName evidence="2">Uncharacterized protein</fullName>
    </submittedName>
</protein>
<feature type="compositionally biased region" description="Low complexity" evidence="1">
    <location>
        <begin position="246"/>
        <end position="262"/>
    </location>
</feature>
<evidence type="ECO:0000256" key="1">
    <source>
        <dbReference type="SAM" id="MobiDB-lite"/>
    </source>
</evidence>
<reference evidence="2" key="1">
    <citation type="submission" date="2020-10" db="EMBL/GenBank/DDBJ databases">
        <title>High-Quality Genome Resource of Clonostachys rosea strain S41 by Oxford Nanopore Long-Read Sequencing.</title>
        <authorList>
            <person name="Wang H."/>
        </authorList>
    </citation>
    <scope>NUCLEOTIDE SEQUENCE</scope>
    <source>
        <strain evidence="2">S41</strain>
    </source>
</reference>
<dbReference type="Proteomes" id="UP000616885">
    <property type="component" value="Unassembled WGS sequence"/>
</dbReference>
<comment type="caution">
    <text evidence="2">The sequence shown here is derived from an EMBL/GenBank/DDBJ whole genome shotgun (WGS) entry which is preliminary data.</text>
</comment>
<evidence type="ECO:0000313" key="3">
    <source>
        <dbReference type="Proteomes" id="UP000616885"/>
    </source>
</evidence>
<proteinExistence type="predicted"/>
<feature type="compositionally biased region" description="Polar residues" evidence="1">
    <location>
        <begin position="345"/>
        <end position="355"/>
    </location>
</feature>
<feature type="compositionally biased region" description="Polar residues" evidence="1">
    <location>
        <begin position="384"/>
        <end position="417"/>
    </location>
</feature>
<evidence type="ECO:0000313" key="2">
    <source>
        <dbReference type="EMBL" id="KAF9747965.1"/>
    </source>
</evidence>
<gene>
    <name evidence="2" type="ORF">IM811_017470</name>
</gene>
<feature type="region of interest" description="Disordered" evidence="1">
    <location>
        <begin position="1"/>
        <end position="62"/>
    </location>
</feature>
<dbReference type="EMBL" id="JADCTT010000009">
    <property type="protein sequence ID" value="KAF9747965.1"/>
    <property type="molecule type" value="Genomic_DNA"/>
</dbReference>
<accession>A0A8H7K9Q8</accession>